<dbReference type="EMBL" id="JAEAOA010002295">
    <property type="protein sequence ID" value="KAK3608213.1"/>
    <property type="molecule type" value="Genomic_DNA"/>
</dbReference>
<evidence type="ECO:0000259" key="10">
    <source>
        <dbReference type="PROSITE" id="PS51362"/>
    </source>
</evidence>
<dbReference type="PANTHER" id="PTHR11848:SF308">
    <property type="entry name" value="BMP-LIKE PROTEIN UNC-129"/>
    <property type="match status" value="1"/>
</dbReference>
<dbReference type="InterPro" id="IPR029034">
    <property type="entry name" value="Cystine-knot_cytokine"/>
</dbReference>
<comment type="similarity">
    <text evidence="2 8">Belongs to the TGF-beta family.</text>
</comment>
<reference evidence="11" key="2">
    <citation type="journal article" date="2021" name="Genome Biol. Evol.">
        <title>Developing a high-quality reference genome for a parasitic bivalve with doubly uniparental inheritance (Bivalvia: Unionida).</title>
        <authorList>
            <person name="Smith C.H."/>
        </authorList>
    </citation>
    <scope>NUCLEOTIDE SEQUENCE</scope>
    <source>
        <strain evidence="11">CHS0354</strain>
        <tissue evidence="11">Mantle</tissue>
    </source>
</reference>
<evidence type="ECO:0000256" key="4">
    <source>
        <dbReference type="ARBA" id="ARBA00022729"/>
    </source>
</evidence>
<dbReference type="SMART" id="SM00204">
    <property type="entry name" value="TGFB"/>
    <property type="match status" value="1"/>
</dbReference>
<evidence type="ECO:0000256" key="6">
    <source>
        <dbReference type="ARBA" id="ARBA00023157"/>
    </source>
</evidence>
<comment type="caution">
    <text evidence="11">The sequence shown here is derived from an EMBL/GenBank/DDBJ whole genome shotgun (WGS) entry which is preliminary data.</text>
</comment>
<gene>
    <name evidence="11" type="ORF">CHS0354_039232</name>
</gene>
<dbReference type="PROSITE" id="PS00250">
    <property type="entry name" value="TGF_BETA_1"/>
    <property type="match status" value="1"/>
</dbReference>
<dbReference type="GO" id="GO:0005615">
    <property type="term" value="C:extracellular space"/>
    <property type="evidence" value="ECO:0007669"/>
    <property type="project" value="TreeGrafter"/>
</dbReference>
<evidence type="ECO:0000256" key="5">
    <source>
        <dbReference type="ARBA" id="ARBA00023030"/>
    </source>
</evidence>
<evidence type="ECO:0000256" key="2">
    <source>
        <dbReference type="ARBA" id="ARBA00006656"/>
    </source>
</evidence>
<dbReference type="AlphaFoldDB" id="A0AAE0TEG4"/>
<evidence type="ECO:0000313" key="11">
    <source>
        <dbReference type="EMBL" id="KAK3608213.1"/>
    </source>
</evidence>
<dbReference type="SUPFAM" id="SSF57501">
    <property type="entry name" value="Cystine-knot cytokines"/>
    <property type="match status" value="1"/>
</dbReference>
<dbReference type="InterPro" id="IPR001839">
    <property type="entry name" value="TGF-b_C"/>
</dbReference>
<keyword evidence="5 8" id="KW-0339">Growth factor</keyword>
<protein>
    <recommendedName>
        <fullName evidence="10">TGF-beta family profile domain-containing protein</fullName>
    </recommendedName>
</protein>
<reference evidence="11" key="3">
    <citation type="submission" date="2023-05" db="EMBL/GenBank/DDBJ databases">
        <authorList>
            <person name="Smith C.H."/>
        </authorList>
    </citation>
    <scope>NUCLEOTIDE SEQUENCE</scope>
    <source>
        <strain evidence="11">CHS0354</strain>
        <tissue evidence="11">Mantle</tissue>
    </source>
</reference>
<organism evidence="11 12">
    <name type="scientific">Potamilus streckersoni</name>
    <dbReference type="NCBI Taxonomy" id="2493646"/>
    <lineage>
        <taxon>Eukaryota</taxon>
        <taxon>Metazoa</taxon>
        <taxon>Spiralia</taxon>
        <taxon>Lophotrochozoa</taxon>
        <taxon>Mollusca</taxon>
        <taxon>Bivalvia</taxon>
        <taxon>Autobranchia</taxon>
        <taxon>Heteroconchia</taxon>
        <taxon>Palaeoheterodonta</taxon>
        <taxon>Unionida</taxon>
        <taxon>Unionoidea</taxon>
        <taxon>Unionidae</taxon>
        <taxon>Ambleminae</taxon>
        <taxon>Lampsilini</taxon>
        <taxon>Potamilus</taxon>
    </lineage>
</organism>
<dbReference type="InterPro" id="IPR017948">
    <property type="entry name" value="TGFb_CS"/>
</dbReference>
<feature type="region of interest" description="Disordered" evidence="9">
    <location>
        <begin position="306"/>
        <end position="364"/>
    </location>
</feature>
<dbReference type="CDD" id="cd13765">
    <property type="entry name" value="TGF_beta_ADMP"/>
    <property type="match status" value="1"/>
</dbReference>
<dbReference type="Pfam" id="PF00019">
    <property type="entry name" value="TGF_beta"/>
    <property type="match status" value="1"/>
</dbReference>
<dbReference type="InterPro" id="IPR015615">
    <property type="entry name" value="TGF-beta-rel"/>
</dbReference>
<dbReference type="Pfam" id="PF00688">
    <property type="entry name" value="TGFb_propeptide"/>
    <property type="match status" value="1"/>
</dbReference>
<keyword evidence="12" id="KW-1185">Reference proteome</keyword>
<evidence type="ECO:0000256" key="7">
    <source>
        <dbReference type="ARBA" id="ARBA00023180"/>
    </source>
</evidence>
<name>A0AAE0TEG4_9BIVA</name>
<keyword evidence="3" id="KW-0964">Secreted</keyword>
<evidence type="ECO:0000256" key="1">
    <source>
        <dbReference type="ARBA" id="ARBA00004613"/>
    </source>
</evidence>
<feature type="domain" description="TGF-beta family profile" evidence="10">
    <location>
        <begin position="354"/>
        <end position="478"/>
    </location>
</feature>
<feature type="compositionally biased region" description="Basic residues" evidence="9">
    <location>
        <begin position="336"/>
        <end position="357"/>
    </location>
</feature>
<reference evidence="11" key="1">
    <citation type="journal article" date="2021" name="Genome Biol. Evol.">
        <title>A High-Quality Reference Genome for a Parasitic Bivalve with Doubly Uniparental Inheritance (Bivalvia: Unionida).</title>
        <authorList>
            <person name="Smith C.H."/>
        </authorList>
    </citation>
    <scope>NUCLEOTIDE SEQUENCE</scope>
    <source>
        <strain evidence="11">CHS0354</strain>
    </source>
</reference>
<dbReference type="FunFam" id="2.10.90.10:FF:000001">
    <property type="entry name" value="Bone morphogenetic protein 4"/>
    <property type="match status" value="1"/>
</dbReference>
<accession>A0AAE0TEG4</accession>
<evidence type="ECO:0000256" key="3">
    <source>
        <dbReference type="ARBA" id="ARBA00022525"/>
    </source>
</evidence>
<dbReference type="PROSITE" id="PS51362">
    <property type="entry name" value="TGF_BETA_2"/>
    <property type="match status" value="1"/>
</dbReference>
<dbReference type="Gene3D" id="2.60.120.970">
    <property type="match status" value="1"/>
</dbReference>
<dbReference type="InterPro" id="IPR001111">
    <property type="entry name" value="TGF-b_propeptide"/>
</dbReference>
<dbReference type="GO" id="GO:0008083">
    <property type="term" value="F:growth factor activity"/>
    <property type="evidence" value="ECO:0007669"/>
    <property type="project" value="UniProtKB-KW"/>
</dbReference>
<evidence type="ECO:0000256" key="9">
    <source>
        <dbReference type="SAM" id="MobiDB-lite"/>
    </source>
</evidence>
<dbReference type="Proteomes" id="UP001195483">
    <property type="component" value="Unassembled WGS sequence"/>
</dbReference>
<dbReference type="FunFam" id="2.60.120.970:FF:000023">
    <property type="entry name" value="Anti-dorsalizing morphogenetic protein 1"/>
    <property type="match status" value="1"/>
</dbReference>
<comment type="subcellular location">
    <subcellularLocation>
        <location evidence="1">Secreted</location>
    </subcellularLocation>
</comment>
<keyword evidence="6" id="KW-1015">Disulfide bond</keyword>
<evidence type="ECO:0000256" key="8">
    <source>
        <dbReference type="RuleBase" id="RU000354"/>
    </source>
</evidence>
<evidence type="ECO:0000313" key="12">
    <source>
        <dbReference type="Proteomes" id="UP001195483"/>
    </source>
</evidence>
<dbReference type="GO" id="GO:0005125">
    <property type="term" value="F:cytokine activity"/>
    <property type="evidence" value="ECO:0007669"/>
    <property type="project" value="TreeGrafter"/>
</dbReference>
<keyword evidence="7" id="KW-0325">Glycoprotein</keyword>
<dbReference type="Gene3D" id="2.10.90.10">
    <property type="entry name" value="Cystine-knot cytokines"/>
    <property type="match status" value="1"/>
</dbReference>
<keyword evidence="4" id="KW-0732">Signal</keyword>
<proteinExistence type="inferred from homology"/>
<sequence>MRLLSIGPLHYDSNNKVCLTLTSVILFLVSDSVVFCKKATSNTTMPATNQTDAIERLSQVFGIDRVPVKVFHRSPPQFMIELFNTLTDYGGITKQQSPYNADVIRSFPDRDWAQQLHFYYNVSYLGVDEKILEAEFHVYRMHALPGDTPVDPLSRPTHVIEIRVYQVLDAESMHSPQGVHLLDKKLVTVHMHGWIVFRVTEAVKKWLNGTAENHGFLVTSTTLRGQHIDGNLRFAQRKTHHESKQPILVVYTDDGRPRRPSYISPNDEDYKEIKEDILKHERTRNSEFQNAIRLLNEKEREEYGHPYFLQQRQEQNDSLSRKKRNTDILTESATNKPKRKNSKKERKQTKKKRRKDRKNKDKRALDFRYRKQRRSCARHEMYVDFDEIGWSGWIISPKGYNAFHCKGECPFPLGQSQKPTNHATVQSIVHALRVGKDVSTPCCVPNKLYSISLLYFDDDENVILKQYDDMVAASCGCH</sequence>
<dbReference type="PANTHER" id="PTHR11848">
    <property type="entry name" value="TGF-BETA FAMILY"/>
    <property type="match status" value="1"/>
</dbReference>